<feature type="transmembrane region" description="Helical" evidence="1">
    <location>
        <begin position="102"/>
        <end position="123"/>
    </location>
</feature>
<keyword evidence="1" id="KW-0812">Transmembrane</keyword>
<feature type="transmembrane region" description="Helical" evidence="1">
    <location>
        <begin position="40"/>
        <end position="61"/>
    </location>
</feature>
<dbReference type="Proteomes" id="UP001497482">
    <property type="component" value="Chromosome 19"/>
</dbReference>
<protein>
    <submittedName>
        <fullName evidence="2">Uncharacterized protein</fullName>
    </submittedName>
</protein>
<reference evidence="2 3" key="1">
    <citation type="submission" date="2024-04" db="EMBL/GenBank/DDBJ databases">
        <authorList>
            <person name="Waldvogel A.-M."/>
            <person name="Schoenle A."/>
        </authorList>
    </citation>
    <scope>NUCLEOTIDE SEQUENCE [LARGE SCALE GENOMIC DNA]</scope>
</reference>
<dbReference type="EMBL" id="OZ035841">
    <property type="protein sequence ID" value="CAL1590538.1"/>
    <property type="molecule type" value="Genomic_DNA"/>
</dbReference>
<keyword evidence="3" id="KW-1185">Reference proteome</keyword>
<dbReference type="PANTHER" id="PTHR23320:SF143">
    <property type="entry name" value="MEMBRANE-SPANNING 4-DOMAINS SUBFAMILY A MEMBER 4A-LIKE ISOFORM X1"/>
    <property type="match status" value="1"/>
</dbReference>
<dbReference type="AlphaFoldDB" id="A0AAV2KP48"/>
<dbReference type="InterPro" id="IPR030417">
    <property type="entry name" value="MS4A"/>
</dbReference>
<accession>A0AAV2KP48</accession>
<dbReference type="PANTHER" id="PTHR23320">
    <property type="entry name" value="MEMBRANE-SPANNING 4-DOMAINS SUBFAMILY A MS4A -RELATED"/>
    <property type="match status" value="1"/>
</dbReference>
<feature type="transmembrane region" description="Helical" evidence="1">
    <location>
        <begin position="73"/>
        <end position="90"/>
    </location>
</feature>
<keyword evidence="1" id="KW-0472">Membrane</keyword>
<keyword evidence="1" id="KW-1133">Transmembrane helix</keyword>
<evidence type="ECO:0000313" key="2">
    <source>
        <dbReference type="EMBL" id="CAL1590538.1"/>
    </source>
</evidence>
<evidence type="ECO:0000256" key="1">
    <source>
        <dbReference type="SAM" id="Phobius"/>
    </source>
</evidence>
<name>A0AAV2KP48_KNICA</name>
<proteinExistence type="predicted"/>
<organism evidence="2 3">
    <name type="scientific">Knipowitschia caucasica</name>
    <name type="common">Caucasian dwarf goby</name>
    <name type="synonym">Pomatoschistus caucasicus</name>
    <dbReference type="NCBI Taxonomy" id="637954"/>
    <lineage>
        <taxon>Eukaryota</taxon>
        <taxon>Metazoa</taxon>
        <taxon>Chordata</taxon>
        <taxon>Craniata</taxon>
        <taxon>Vertebrata</taxon>
        <taxon>Euteleostomi</taxon>
        <taxon>Actinopterygii</taxon>
        <taxon>Neopterygii</taxon>
        <taxon>Teleostei</taxon>
        <taxon>Neoteleostei</taxon>
        <taxon>Acanthomorphata</taxon>
        <taxon>Gobiaria</taxon>
        <taxon>Gobiiformes</taxon>
        <taxon>Gobioidei</taxon>
        <taxon>Gobiidae</taxon>
        <taxon>Gobiinae</taxon>
        <taxon>Knipowitschia</taxon>
    </lineage>
</organism>
<feature type="transmembrane region" description="Helical" evidence="1">
    <location>
        <begin position="153"/>
        <end position="175"/>
    </location>
</feature>
<evidence type="ECO:0000313" key="3">
    <source>
        <dbReference type="Proteomes" id="UP001497482"/>
    </source>
</evidence>
<gene>
    <name evidence="2" type="ORF">KC01_LOCUS20036</name>
</gene>
<sequence length="199" mass="21452">MGDAVITGADHGLTDTPLVTVSFQRDHQRKLKFLEAEPKALGVTQICLIVFHASYVAMFYAQDLNRGALELPSFISCFFVLVAGSVAIAAKNLHLPTVRACFFLEILAAAASIGNFSLILIQMEDTYSCYYYDSENQAKKNCFNAQAAHTHLLGVLLLANITVLAIAVSLIIYACKVINCCSPAPKVPVITIQAPAAAE</sequence>